<evidence type="ECO:0000313" key="3">
    <source>
        <dbReference type="EMBL" id="KAK7514058.1"/>
    </source>
</evidence>
<evidence type="ECO:0000313" key="4">
    <source>
        <dbReference type="Proteomes" id="UP001363622"/>
    </source>
</evidence>
<keyword evidence="4" id="KW-1185">Reference proteome</keyword>
<evidence type="ECO:0000256" key="1">
    <source>
        <dbReference type="ARBA" id="ARBA00023136"/>
    </source>
</evidence>
<dbReference type="PANTHER" id="PTHR13315">
    <property type="entry name" value="METALLO PHOSPHOESTERASE RELATED"/>
    <property type="match status" value="1"/>
</dbReference>
<proteinExistence type="predicted"/>
<reference evidence="3 4" key="1">
    <citation type="submission" date="2024-04" db="EMBL/GenBank/DDBJ databases">
        <title>Phyllosticta paracitricarpa is synonymous to the EU quarantine fungus P. citricarpa based on phylogenomic analyses.</title>
        <authorList>
            <consortium name="Lawrence Berkeley National Laboratory"/>
            <person name="Van Ingen-Buijs V.A."/>
            <person name="Van Westerhoven A.C."/>
            <person name="Haridas S."/>
            <person name="Skiadas P."/>
            <person name="Martin F."/>
            <person name="Groenewald J.Z."/>
            <person name="Crous P.W."/>
            <person name="Seidl M.F."/>
        </authorList>
    </citation>
    <scope>NUCLEOTIDE SEQUENCE [LARGE SCALE GENOMIC DNA]</scope>
    <source>
        <strain evidence="3 4">CBS 123371</strain>
    </source>
</reference>
<gene>
    <name evidence="3" type="ORF">IWZ03DRAFT_361906</name>
</gene>
<name>A0ABR1KGA1_9PEZI</name>
<dbReference type="InterPro" id="IPR029052">
    <property type="entry name" value="Metallo-depent_PP-like"/>
</dbReference>
<keyword evidence="1 2" id="KW-0472">Membrane</keyword>
<dbReference type="Proteomes" id="UP001363622">
    <property type="component" value="Unassembled WGS sequence"/>
</dbReference>
<comment type="caution">
    <text evidence="3">The sequence shown here is derived from an EMBL/GenBank/DDBJ whole genome shotgun (WGS) entry which is preliminary data.</text>
</comment>
<feature type="transmembrane region" description="Helical" evidence="2">
    <location>
        <begin position="446"/>
        <end position="467"/>
    </location>
</feature>
<dbReference type="InterPro" id="IPR033308">
    <property type="entry name" value="PGAP5/Cdc1/Ted1"/>
</dbReference>
<evidence type="ECO:0000256" key="2">
    <source>
        <dbReference type="SAM" id="Phobius"/>
    </source>
</evidence>
<keyword evidence="2" id="KW-0812">Transmembrane</keyword>
<dbReference type="PANTHER" id="PTHR13315:SF1">
    <property type="entry name" value="PROTEIN TED1"/>
    <property type="match status" value="1"/>
</dbReference>
<organism evidence="3 4">
    <name type="scientific">Phyllosticta citriasiana</name>
    <dbReference type="NCBI Taxonomy" id="595635"/>
    <lineage>
        <taxon>Eukaryota</taxon>
        <taxon>Fungi</taxon>
        <taxon>Dikarya</taxon>
        <taxon>Ascomycota</taxon>
        <taxon>Pezizomycotina</taxon>
        <taxon>Dothideomycetes</taxon>
        <taxon>Dothideomycetes incertae sedis</taxon>
        <taxon>Botryosphaeriales</taxon>
        <taxon>Phyllostictaceae</taxon>
        <taxon>Phyllosticta</taxon>
    </lineage>
</organism>
<protein>
    <recommendedName>
        <fullName evidence="5">Calcineurin-like phosphoesterase domain-containing protein</fullName>
    </recommendedName>
</protein>
<dbReference type="SUPFAM" id="SSF56300">
    <property type="entry name" value="Metallo-dependent phosphatases"/>
    <property type="match status" value="1"/>
</dbReference>
<sequence length="490" mass="55074">MPVHDFALGLGRSLLPVALLATLYLYLYPLLHGCAFPAPPHSRPAPLRLLALGDPQIEGDTSLPDSKDEPFSSLRDFRSHVDELGLLLAARQAGTALVNDDIPRLFKGYRKRLDLFGNDYYLAHIYRTLHWWTQPTHVAVLGDLLGSQWINDEEFEWRSWRFWNRVFQHGHRVEDTMTAAPLAQELGADPLWARRIINVAGNHDIGYAGDVDENRIARFERNFGPVNWQTVFRLPNTTSSESDANAPELRVVVLNSMNLDAPAKDGNLQKETYDFINDVISRSSPVESRDHFTLLLTHIPLHKREGVCVDGPFFSYFDNGGGVKEQNHLSEDASRGVLEGLFGLSGNEFAPARGMGRNGMIVTGHDHAGCDVYHHHHRGGQWDAVRWESIGNRTADADLPGIREVTLRSMMGEYGGYAGLISIWFDQGRGEWQYEVEMCSLGVQHIWWGVHVLDIVTASLFALGIALRKLAKMKKNVPVEQSPTKQSKRD</sequence>
<dbReference type="EMBL" id="JBBPHU010000009">
    <property type="protein sequence ID" value="KAK7514058.1"/>
    <property type="molecule type" value="Genomic_DNA"/>
</dbReference>
<evidence type="ECO:0008006" key="5">
    <source>
        <dbReference type="Google" id="ProtNLM"/>
    </source>
</evidence>
<accession>A0ABR1KGA1</accession>
<dbReference type="Gene3D" id="3.60.21.10">
    <property type="match status" value="1"/>
</dbReference>
<keyword evidence="2" id="KW-1133">Transmembrane helix</keyword>